<keyword evidence="2" id="KW-0677">Repeat</keyword>
<dbReference type="GO" id="GO:0000981">
    <property type="term" value="F:DNA-binding transcription factor activity, RNA polymerase II-specific"/>
    <property type="evidence" value="ECO:0007669"/>
    <property type="project" value="TreeGrafter"/>
</dbReference>
<dbReference type="EMBL" id="HBUF01558914">
    <property type="protein sequence ID" value="CAG6761345.1"/>
    <property type="molecule type" value="Transcribed_RNA"/>
</dbReference>
<evidence type="ECO:0000259" key="8">
    <source>
        <dbReference type="PROSITE" id="PS50157"/>
    </source>
</evidence>
<dbReference type="GO" id="GO:0008270">
    <property type="term" value="F:zinc ion binding"/>
    <property type="evidence" value="ECO:0007669"/>
    <property type="project" value="UniProtKB-KW"/>
</dbReference>
<keyword evidence="1" id="KW-0479">Metal-binding</keyword>
<organism evidence="9">
    <name type="scientific">Cacopsylla melanoneura</name>
    <dbReference type="NCBI Taxonomy" id="428564"/>
    <lineage>
        <taxon>Eukaryota</taxon>
        <taxon>Metazoa</taxon>
        <taxon>Ecdysozoa</taxon>
        <taxon>Arthropoda</taxon>
        <taxon>Hexapoda</taxon>
        <taxon>Insecta</taxon>
        <taxon>Pterygota</taxon>
        <taxon>Neoptera</taxon>
        <taxon>Paraneoptera</taxon>
        <taxon>Hemiptera</taxon>
        <taxon>Sternorrhyncha</taxon>
        <taxon>Psylloidea</taxon>
        <taxon>Psyllidae</taxon>
        <taxon>Psyllinae</taxon>
        <taxon>Cacopsylla</taxon>
    </lineage>
</organism>
<dbReference type="InterPro" id="IPR036236">
    <property type="entry name" value="Znf_C2H2_sf"/>
</dbReference>
<keyword evidence="4" id="KW-0862">Zinc</keyword>
<dbReference type="SUPFAM" id="SSF57667">
    <property type="entry name" value="beta-beta-alpha zinc fingers"/>
    <property type="match status" value="1"/>
</dbReference>
<evidence type="ECO:0000256" key="6">
    <source>
        <dbReference type="ARBA" id="ARBA00037948"/>
    </source>
</evidence>
<dbReference type="EMBL" id="HBUF01558913">
    <property type="protein sequence ID" value="CAG6761343.1"/>
    <property type="molecule type" value="Transcribed_RNA"/>
</dbReference>
<evidence type="ECO:0000313" key="9">
    <source>
        <dbReference type="EMBL" id="CAG6761343.1"/>
    </source>
</evidence>
<dbReference type="PANTHER" id="PTHR24388:SF53">
    <property type="entry name" value="CHORION TRANSCRIPTION FACTOR CF2-RELATED"/>
    <property type="match status" value="1"/>
</dbReference>
<dbReference type="Gene3D" id="3.30.160.60">
    <property type="entry name" value="Classic Zinc Finger"/>
    <property type="match status" value="2"/>
</dbReference>
<dbReference type="SMART" id="SM00355">
    <property type="entry name" value="ZnF_C2H2"/>
    <property type="match status" value="2"/>
</dbReference>
<evidence type="ECO:0000256" key="2">
    <source>
        <dbReference type="ARBA" id="ARBA00022737"/>
    </source>
</evidence>
<sequence>MIVFPVHAPGVFKCIHCEALLPMINKSLMAHSKHCDAMDRHNNDRNYTFVCFACTYHAARSDYMTSHIRRHTGEKPYKCSYCSYESSYPSDLKRHVRIRHNP</sequence>
<dbReference type="GO" id="GO:0000978">
    <property type="term" value="F:RNA polymerase II cis-regulatory region sequence-specific DNA binding"/>
    <property type="evidence" value="ECO:0007669"/>
    <property type="project" value="TreeGrafter"/>
</dbReference>
<dbReference type="Pfam" id="PF13909">
    <property type="entry name" value="zf-H2C2_5"/>
    <property type="match status" value="1"/>
</dbReference>
<dbReference type="PANTHER" id="PTHR24388">
    <property type="entry name" value="ZINC FINGER PROTEIN"/>
    <property type="match status" value="1"/>
</dbReference>
<accession>A0A8D9A7X3</accession>
<evidence type="ECO:0000256" key="3">
    <source>
        <dbReference type="ARBA" id="ARBA00022771"/>
    </source>
</evidence>
<reference evidence="9" key="1">
    <citation type="submission" date="2021-05" db="EMBL/GenBank/DDBJ databases">
        <authorList>
            <person name="Alioto T."/>
            <person name="Alioto T."/>
            <person name="Gomez Garrido J."/>
        </authorList>
    </citation>
    <scope>NUCLEOTIDE SEQUENCE</scope>
</reference>
<evidence type="ECO:0000256" key="4">
    <source>
        <dbReference type="ARBA" id="ARBA00022833"/>
    </source>
</evidence>
<comment type="similarity">
    <text evidence="6">Belongs to the snail C2H2-type zinc-finger protein family.</text>
</comment>
<evidence type="ECO:0000256" key="7">
    <source>
        <dbReference type="PROSITE-ProRule" id="PRU00042"/>
    </source>
</evidence>
<dbReference type="PROSITE" id="PS50157">
    <property type="entry name" value="ZINC_FINGER_C2H2_2"/>
    <property type="match status" value="2"/>
</dbReference>
<feature type="domain" description="C2H2-type" evidence="8">
    <location>
        <begin position="77"/>
        <end position="102"/>
    </location>
</feature>
<proteinExistence type="inferred from homology"/>
<dbReference type="AlphaFoldDB" id="A0A8D9A7X3"/>
<evidence type="ECO:0000256" key="1">
    <source>
        <dbReference type="ARBA" id="ARBA00022723"/>
    </source>
</evidence>
<dbReference type="InterPro" id="IPR013087">
    <property type="entry name" value="Znf_C2H2_type"/>
</dbReference>
<feature type="domain" description="C2H2-type" evidence="8">
    <location>
        <begin position="49"/>
        <end position="76"/>
    </location>
</feature>
<protein>
    <submittedName>
        <fullName evidence="9">RE1-silencing transcription factor A</fullName>
    </submittedName>
</protein>
<dbReference type="FunFam" id="3.30.160.60:FF:002343">
    <property type="entry name" value="Zinc finger protein 33A"/>
    <property type="match status" value="1"/>
</dbReference>
<keyword evidence="3 7" id="KW-0863">Zinc-finger</keyword>
<keyword evidence="5" id="KW-0539">Nucleus</keyword>
<evidence type="ECO:0000256" key="5">
    <source>
        <dbReference type="ARBA" id="ARBA00023242"/>
    </source>
</evidence>
<name>A0A8D9A7X3_9HEMI</name>
<dbReference type="InterPro" id="IPR050527">
    <property type="entry name" value="Snail/Krueppel_Znf"/>
</dbReference>